<dbReference type="PANTHER" id="PTHR21047">
    <property type="entry name" value="DTDP-6-DEOXY-D-GLUCOSE-3,5 EPIMERASE"/>
    <property type="match status" value="1"/>
</dbReference>
<dbReference type="GO" id="GO:0008830">
    <property type="term" value="F:dTDP-4-dehydrorhamnose 3,5-epimerase activity"/>
    <property type="evidence" value="ECO:0007669"/>
    <property type="project" value="InterPro"/>
</dbReference>
<dbReference type="InterPro" id="IPR011051">
    <property type="entry name" value="RmlC_Cupin_sf"/>
</dbReference>
<protein>
    <recommendedName>
        <fullName evidence="2">dTDP-4-dehydrorhamnose 3,5-epimerase</fullName>
    </recommendedName>
</protein>
<dbReference type="PANTHER" id="PTHR21047:SF2">
    <property type="entry name" value="THYMIDINE DIPHOSPHO-4-KETO-RHAMNOSE 3,5-EPIMERASE"/>
    <property type="match status" value="1"/>
</dbReference>
<evidence type="ECO:0000313" key="1">
    <source>
        <dbReference type="EMBL" id="GAI16039.1"/>
    </source>
</evidence>
<dbReference type="Pfam" id="PF00908">
    <property type="entry name" value="dTDP_sugar_isom"/>
    <property type="match status" value="1"/>
</dbReference>
<dbReference type="SUPFAM" id="SSF51182">
    <property type="entry name" value="RmlC-like cupins"/>
    <property type="match status" value="1"/>
</dbReference>
<accession>X1NBK8</accession>
<dbReference type="EMBL" id="BARV01008066">
    <property type="protein sequence ID" value="GAI16039.1"/>
    <property type="molecule type" value="Genomic_DNA"/>
</dbReference>
<dbReference type="GO" id="GO:0005829">
    <property type="term" value="C:cytosol"/>
    <property type="evidence" value="ECO:0007669"/>
    <property type="project" value="TreeGrafter"/>
</dbReference>
<reference evidence="1" key="1">
    <citation type="journal article" date="2014" name="Front. Microbiol.">
        <title>High frequency of phylogenetically diverse reductive dehalogenase-homologous genes in deep subseafloor sedimentary metagenomes.</title>
        <authorList>
            <person name="Kawai M."/>
            <person name="Futagami T."/>
            <person name="Toyoda A."/>
            <person name="Takaki Y."/>
            <person name="Nishi S."/>
            <person name="Hori S."/>
            <person name="Arai W."/>
            <person name="Tsubouchi T."/>
            <person name="Morono Y."/>
            <person name="Uchiyama I."/>
            <person name="Ito T."/>
            <person name="Fujiyama A."/>
            <person name="Inagaki F."/>
            <person name="Takami H."/>
        </authorList>
    </citation>
    <scope>NUCLEOTIDE SEQUENCE</scope>
    <source>
        <strain evidence="1">Expedition CK06-06</strain>
    </source>
</reference>
<organism evidence="1">
    <name type="scientific">marine sediment metagenome</name>
    <dbReference type="NCBI Taxonomy" id="412755"/>
    <lineage>
        <taxon>unclassified sequences</taxon>
        <taxon>metagenomes</taxon>
        <taxon>ecological metagenomes</taxon>
    </lineage>
</organism>
<evidence type="ECO:0008006" key="2">
    <source>
        <dbReference type="Google" id="ProtNLM"/>
    </source>
</evidence>
<feature type="non-terminal residue" evidence="1">
    <location>
        <position position="1"/>
    </location>
</feature>
<gene>
    <name evidence="1" type="ORF">S06H3_16316</name>
</gene>
<dbReference type="GO" id="GO:0000271">
    <property type="term" value="P:polysaccharide biosynthetic process"/>
    <property type="evidence" value="ECO:0007669"/>
    <property type="project" value="TreeGrafter"/>
</dbReference>
<dbReference type="InterPro" id="IPR014710">
    <property type="entry name" value="RmlC-like_jellyroll"/>
</dbReference>
<name>X1NBK8_9ZZZZ</name>
<comment type="caution">
    <text evidence="1">The sequence shown here is derived from an EMBL/GenBank/DDBJ whole genome shotgun (WGS) entry which is preliminary data.</text>
</comment>
<sequence>GGVIRAFHKHRVLWDWFFISHGAAKFILRDDRSDSPTYEEMNTFVLSSRNLSLLVVPPGVYHGWMSLEDDTQMLSTASEVYNRDNPDEVRVSPNSFGVEWEVKGR</sequence>
<dbReference type="InterPro" id="IPR000888">
    <property type="entry name" value="RmlC-like"/>
</dbReference>
<dbReference type="AlphaFoldDB" id="X1NBK8"/>
<dbReference type="Gene3D" id="2.60.120.10">
    <property type="entry name" value="Jelly Rolls"/>
    <property type="match status" value="1"/>
</dbReference>
<proteinExistence type="predicted"/>
<dbReference type="GO" id="GO:0019305">
    <property type="term" value="P:dTDP-rhamnose biosynthetic process"/>
    <property type="evidence" value="ECO:0007669"/>
    <property type="project" value="TreeGrafter"/>
</dbReference>